<accession>A0A6J7KLF3</accession>
<dbReference type="GO" id="GO:0015667">
    <property type="term" value="F:site-specific DNA-methyltransferase (cytosine-N4-specific) activity"/>
    <property type="evidence" value="ECO:0007669"/>
    <property type="project" value="UniProtKB-EC"/>
</dbReference>
<reference evidence="10" key="1">
    <citation type="submission" date="2020-05" db="EMBL/GenBank/DDBJ databases">
        <authorList>
            <person name="Chiriac C."/>
            <person name="Salcher M."/>
            <person name="Ghai R."/>
            <person name="Kavagutti S V."/>
        </authorList>
    </citation>
    <scope>NUCLEOTIDE SEQUENCE</scope>
</reference>
<dbReference type="GO" id="GO:0009307">
    <property type="term" value="P:DNA restriction-modification system"/>
    <property type="evidence" value="ECO:0007669"/>
    <property type="project" value="UniProtKB-KW"/>
</dbReference>
<proteinExistence type="inferred from homology"/>
<evidence type="ECO:0000256" key="4">
    <source>
        <dbReference type="ARBA" id="ARBA00022679"/>
    </source>
</evidence>
<dbReference type="PANTHER" id="PTHR13370:SF3">
    <property type="entry name" value="TRNA (GUANINE(10)-N2)-METHYLTRANSFERASE HOMOLOG"/>
    <property type="match status" value="1"/>
</dbReference>
<dbReference type="PANTHER" id="PTHR13370">
    <property type="entry name" value="RNA METHYLASE-RELATED"/>
    <property type="match status" value="1"/>
</dbReference>
<dbReference type="InterPro" id="IPR001091">
    <property type="entry name" value="RM_Methyltransferase"/>
</dbReference>
<gene>
    <name evidence="10" type="ORF">UFOPK3789_01010</name>
</gene>
<keyword evidence="3" id="KW-0489">Methyltransferase</keyword>
<dbReference type="InterPro" id="IPR002941">
    <property type="entry name" value="DNA_methylase_N4/N6"/>
</dbReference>
<evidence type="ECO:0000256" key="1">
    <source>
        <dbReference type="ARBA" id="ARBA00010203"/>
    </source>
</evidence>
<dbReference type="EMBL" id="CAFBNL010000058">
    <property type="protein sequence ID" value="CAB4956341.1"/>
    <property type="molecule type" value="Genomic_DNA"/>
</dbReference>
<dbReference type="Pfam" id="PF01555">
    <property type="entry name" value="N6_N4_Mtase"/>
    <property type="match status" value="1"/>
</dbReference>
<dbReference type="GO" id="GO:0032259">
    <property type="term" value="P:methylation"/>
    <property type="evidence" value="ECO:0007669"/>
    <property type="project" value="UniProtKB-KW"/>
</dbReference>
<comment type="similarity">
    <text evidence="1">Belongs to the N(4)/N(6)-methyltransferase family. N(4) subfamily.</text>
</comment>
<dbReference type="Gene3D" id="3.40.50.150">
    <property type="entry name" value="Vaccinia Virus protein VP39"/>
    <property type="match status" value="1"/>
</dbReference>
<evidence type="ECO:0000256" key="7">
    <source>
        <dbReference type="ARBA" id="ARBA00023125"/>
    </source>
</evidence>
<evidence type="ECO:0000313" key="10">
    <source>
        <dbReference type="EMBL" id="CAB4956341.1"/>
    </source>
</evidence>
<evidence type="ECO:0000256" key="2">
    <source>
        <dbReference type="ARBA" id="ARBA00012185"/>
    </source>
</evidence>
<dbReference type="PRINTS" id="PR00508">
    <property type="entry name" value="S21N4MTFRASE"/>
</dbReference>
<evidence type="ECO:0000259" key="9">
    <source>
        <dbReference type="Pfam" id="PF01555"/>
    </source>
</evidence>
<dbReference type="AlphaFoldDB" id="A0A6J7KLF3"/>
<name>A0A6J7KLF3_9ZZZZ</name>
<sequence length="317" mass="34731">MANKRRPTATSDFGAGRRESHDSTAFYERFSAPILSSDDTINECSVADSIICGDARDMSAVPDSSVALVITSPPYFAGKQYELELGEGGIPASYVEYLEMLRDVFAECERVLQPGGRMAVNVANLGRRPYRSLSADITTILQDDLGLLLRGEVVWVKGEGASGSCAWGSFQSAANPVLRDLSERVLLASKGRFDRAITRAKREKQGLPFENTISREEFMEATLDVWRIAPESAKRVGHPAPFPIDLPARLMRLYTYRGDVVLDPFMGSGTTAVAAVRNDRRYLGFEMDPAYVELAEKRVAAAKEVGPIDAPKPPNFG</sequence>
<dbReference type="GO" id="GO:0003677">
    <property type="term" value="F:DNA binding"/>
    <property type="evidence" value="ECO:0007669"/>
    <property type="project" value="UniProtKB-KW"/>
</dbReference>
<protein>
    <recommendedName>
        <fullName evidence="2">site-specific DNA-methyltransferase (cytosine-N(4)-specific)</fullName>
        <ecNumber evidence="2">2.1.1.113</ecNumber>
    </recommendedName>
</protein>
<evidence type="ECO:0000256" key="8">
    <source>
        <dbReference type="ARBA" id="ARBA00049120"/>
    </source>
</evidence>
<evidence type="ECO:0000256" key="3">
    <source>
        <dbReference type="ARBA" id="ARBA00022603"/>
    </source>
</evidence>
<dbReference type="GO" id="GO:0005737">
    <property type="term" value="C:cytoplasm"/>
    <property type="evidence" value="ECO:0007669"/>
    <property type="project" value="TreeGrafter"/>
</dbReference>
<keyword evidence="4" id="KW-0808">Transferase</keyword>
<feature type="domain" description="DNA methylase N-4/N-6" evidence="9">
    <location>
        <begin position="66"/>
        <end position="297"/>
    </location>
</feature>
<evidence type="ECO:0000256" key="6">
    <source>
        <dbReference type="ARBA" id="ARBA00022747"/>
    </source>
</evidence>
<dbReference type="PROSITE" id="PS00093">
    <property type="entry name" value="N4_MTASE"/>
    <property type="match status" value="1"/>
</dbReference>
<dbReference type="InterPro" id="IPR029063">
    <property type="entry name" value="SAM-dependent_MTases_sf"/>
</dbReference>
<keyword evidence="7" id="KW-0238">DNA-binding</keyword>
<dbReference type="SUPFAM" id="SSF53335">
    <property type="entry name" value="S-adenosyl-L-methionine-dependent methyltransferases"/>
    <property type="match status" value="1"/>
</dbReference>
<organism evidence="10">
    <name type="scientific">freshwater metagenome</name>
    <dbReference type="NCBI Taxonomy" id="449393"/>
    <lineage>
        <taxon>unclassified sequences</taxon>
        <taxon>metagenomes</taxon>
        <taxon>ecological metagenomes</taxon>
    </lineage>
</organism>
<keyword evidence="5" id="KW-0949">S-adenosyl-L-methionine</keyword>
<evidence type="ECO:0000256" key="5">
    <source>
        <dbReference type="ARBA" id="ARBA00022691"/>
    </source>
</evidence>
<comment type="catalytic activity">
    <reaction evidence="8">
        <text>a 2'-deoxycytidine in DNA + S-adenosyl-L-methionine = an N(4)-methyl-2'-deoxycytidine in DNA + S-adenosyl-L-homocysteine + H(+)</text>
        <dbReference type="Rhea" id="RHEA:16857"/>
        <dbReference type="Rhea" id="RHEA-COMP:11369"/>
        <dbReference type="Rhea" id="RHEA-COMP:13674"/>
        <dbReference type="ChEBI" id="CHEBI:15378"/>
        <dbReference type="ChEBI" id="CHEBI:57856"/>
        <dbReference type="ChEBI" id="CHEBI:59789"/>
        <dbReference type="ChEBI" id="CHEBI:85452"/>
        <dbReference type="ChEBI" id="CHEBI:137933"/>
        <dbReference type="EC" id="2.1.1.113"/>
    </reaction>
</comment>
<keyword evidence="6" id="KW-0680">Restriction system</keyword>
<dbReference type="GO" id="GO:0008170">
    <property type="term" value="F:N-methyltransferase activity"/>
    <property type="evidence" value="ECO:0007669"/>
    <property type="project" value="InterPro"/>
</dbReference>
<dbReference type="EC" id="2.1.1.113" evidence="2"/>
<dbReference type="InterPro" id="IPR017985">
    <property type="entry name" value="MeTrfase_CN4_CS"/>
</dbReference>